<reference evidence="9" key="1">
    <citation type="journal article" date="2019" name="Environ. Microbiol.">
        <title>Fungal ecological strategies reflected in gene transcription - a case study of two litter decomposers.</title>
        <authorList>
            <person name="Barbi F."/>
            <person name="Kohler A."/>
            <person name="Barry K."/>
            <person name="Baskaran P."/>
            <person name="Daum C."/>
            <person name="Fauchery L."/>
            <person name="Ihrmark K."/>
            <person name="Kuo A."/>
            <person name="LaButti K."/>
            <person name="Lipzen A."/>
            <person name="Morin E."/>
            <person name="Grigoriev I.V."/>
            <person name="Henrissat B."/>
            <person name="Lindahl B."/>
            <person name="Martin F."/>
        </authorList>
    </citation>
    <scope>NUCLEOTIDE SEQUENCE</scope>
    <source>
        <strain evidence="9">JB14</strain>
    </source>
</reference>
<dbReference type="GO" id="GO:0050660">
    <property type="term" value="F:flavin adenine dinucleotide binding"/>
    <property type="evidence" value="ECO:0007669"/>
    <property type="project" value="InterPro"/>
</dbReference>
<keyword evidence="3" id="KW-0285">Flavoprotein</keyword>
<evidence type="ECO:0000256" key="3">
    <source>
        <dbReference type="ARBA" id="ARBA00022630"/>
    </source>
</evidence>
<proteinExistence type="inferred from homology"/>
<evidence type="ECO:0000259" key="8">
    <source>
        <dbReference type="PROSITE" id="PS00624"/>
    </source>
</evidence>
<dbReference type="SUPFAM" id="SSF51905">
    <property type="entry name" value="FAD/NAD(P)-binding domain"/>
    <property type="match status" value="1"/>
</dbReference>
<organism evidence="9 10">
    <name type="scientific">Gymnopus androsaceus JB14</name>
    <dbReference type="NCBI Taxonomy" id="1447944"/>
    <lineage>
        <taxon>Eukaryota</taxon>
        <taxon>Fungi</taxon>
        <taxon>Dikarya</taxon>
        <taxon>Basidiomycota</taxon>
        <taxon>Agaricomycotina</taxon>
        <taxon>Agaricomycetes</taxon>
        <taxon>Agaricomycetidae</taxon>
        <taxon>Agaricales</taxon>
        <taxon>Marasmiineae</taxon>
        <taxon>Omphalotaceae</taxon>
        <taxon>Gymnopus</taxon>
    </lineage>
</organism>
<dbReference type="InterPro" id="IPR012132">
    <property type="entry name" value="GMC_OxRdtase"/>
</dbReference>
<dbReference type="EMBL" id="ML769533">
    <property type="protein sequence ID" value="KAE9395309.1"/>
    <property type="molecule type" value="Genomic_DNA"/>
</dbReference>
<feature type="active site" description="Proton donor" evidence="5">
    <location>
        <position position="530"/>
    </location>
</feature>
<dbReference type="AlphaFoldDB" id="A0A6A4HAI9"/>
<feature type="binding site" evidence="6">
    <location>
        <position position="121"/>
    </location>
    <ligand>
        <name>FAD</name>
        <dbReference type="ChEBI" id="CHEBI:57692"/>
    </ligand>
</feature>
<dbReference type="InterPro" id="IPR000172">
    <property type="entry name" value="GMC_OxRdtase_N"/>
</dbReference>
<dbReference type="PROSITE" id="PS00624">
    <property type="entry name" value="GMC_OXRED_2"/>
    <property type="match status" value="1"/>
</dbReference>
<dbReference type="Pfam" id="PF05199">
    <property type="entry name" value="GMC_oxred_C"/>
    <property type="match status" value="1"/>
</dbReference>
<dbReference type="OrthoDB" id="269227at2759"/>
<dbReference type="PANTHER" id="PTHR11552">
    <property type="entry name" value="GLUCOSE-METHANOL-CHOLINE GMC OXIDOREDUCTASE"/>
    <property type="match status" value="1"/>
</dbReference>
<dbReference type="Proteomes" id="UP000799118">
    <property type="component" value="Unassembled WGS sequence"/>
</dbReference>
<dbReference type="PANTHER" id="PTHR11552:SF147">
    <property type="entry name" value="CHOLINE DEHYDROGENASE, MITOCHONDRIAL"/>
    <property type="match status" value="1"/>
</dbReference>
<feature type="signal peptide" evidence="7">
    <location>
        <begin position="1"/>
        <end position="25"/>
    </location>
</feature>
<evidence type="ECO:0000256" key="6">
    <source>
        <dbReference type="PIRSR" id="PIRSR000137-2"/>
    </source>
</evidence>
<keyword evidence="4 6" id="KW-0274">FAD</keyword>
<protein>
    <submittedName>
        <fullName evidence="9">Aryl-alcohol oxidase-like protein</fullName>
    </submittedName>
</protein>
<evidence type="ECO:0000256" key="1">
    <source>
        <dbReference type="ARBA" id="ARBA00001974"/>
    </source>
</evidence>
<evidence type="ECO:0000313" key="9">
    <source>
        <dbReference type="EMBL" id="KAE9395309.1"/>
    </source>
</evidence>
<evidence type="ECO:0000256" key="4">
    <source>
        <dbReference type="ARBA" id="ARBA00022827"/>
    </source>
</evidence>
<dbReference type="Gene3D" id="3.50.50.60">
    <property type="entry name" value="FAD/NAD(P)-binding domain"/>
    <property type="match status" value="1"/>
</dbReference>
<comment type="similarity">
    <text evidence="2">Belongs to the GMC oxidoreductase family.</text>
</comment>
<evidence type="ECO:0000256" key="2">
    <source>
        <dbReference type="ARBA" id="ARBA00010790"/>
    </source>
</evidence>
<name>A0A6A4HAI9_9AGAR</name>
<keyword evidence="7" id="KW-0732">Signal</keyword>
<dbReference type="PIRSF" id="PIRSF000137">
    <property type="entry name" value="Alcohol_oxidase"/>
    <property type="match status" value="1"/>
</dbReference>
<sequence>MMLKSGVVHVFSFLWCLSTLSSSSAAVYDSYSDLPSTAYDFIVIGGGTAGNVLANRLTENTTFSVLVLEAGGTNINAFEIDVPYFCTRFKPQFDWNYSTTAQSGLNDRSTGFPRGFILGGTSSVNGMAYTRGSADDWDRFAVVTGDDGWSWENIQPYLALNEKWVPPADGHNTTGQFNPSVHSFTGINDVSLPGFSQSIDSLALEAAQELGGIFEYNEDVNSGTPSGFGWFQTTITTHGRRSSSATSYLAPKYIARKGLDISPQRTTSNSSSSGYAFRAVEFAQDLKGPLFHVNASKEIILSAGTIGSPQILLNSGIGNSTTLAQLGIPPLVNLPSVGLNFTDQPLIANTFLVDSTKTYDNINRNTTVSNRVYAEFNKTGMGPLVDTFANQVAFLRVNESLTEQFGDPSSGLNSPHIEMYPGNGFFLSPPPTGFYLTMFTVIVSPASRGSVTINSSDPFAPPLINPGYFTSPFDIAAMRQALQSVFQFLSAPSWDGYIFSQFGNFENITASTESNVLDDYIKNSTSTSAHPVGTVGMSAKEANYGVVDPDLRVKGIEGLRVVDASVFPFVTSGHTQVPVYVFAERGAALIKSAWL</sequence>
<dbReference type="Pfam" id="PF00732">
    <property type="entry name" value="GMC_oxred_N"/>
    <property type="match status" value="1"/>
</dbReference>
<comment type="cofactor">
    <cofactor evidence="1 6">
        <name>FAD</name>
        <dbReference type="ChEBI" id="CHEBI:57692"/>
    </cofactor>
</comment>
<dbReference type="InterPro" id="IPR036188">
    <property type="entry name" value="FAD/NAD-bd_sf"/>
</dbReference>
<feature type="active site" description="Proton acceptor" evidence="5">
    <location>
        <position position="574"/>
    </location>
</feature>
<dbReference type="InterPro" id="IPR007867">
    <property type="entry name" value="GMC_OxRtase_C"/>
</dbReference>
<accession>A0A6A4HAI9</accession>
<dbReference type="SUPFAM" id="SSF54373">
    <property type="entry name" value="FAD-linked reductases, C-terminal domain"/>
    <property type="match status" value="1"/>
</dbReference>
<evidence type="ECO:0000256" key="7">
    <source>
        <dbReference type="SAM" id="SignalP"/>
    </source>
</evidence>
<gene>
    <name evidence="9" type="ORF">BT96DRAFT_958528</name>
</gene>
<dbReference type="GO" id="GO:0016614">
    <property type="term" value="F:oxidoreductase activity, acting on CH-OH group of donors"/>
    <property type="evidence" value="ECO:0007669"/>
    <property type="project" value="InterPro"/>
</dbReference>
<feature type="chain" id="PRO_5025662611" evidence="7">
    <location>
        <begin position="26"/>
        <end position="595"/>
    </location>
</feature>
<evidence type="ECO:0000256" key="5">
    <source>
        <dbReference type="PIRSR" id="PIRSR000137-1"/>
    </source>
</evidence>
<keyword evidence="10" id="KW-1185">Reference proteome</keyword>
<feature type="domain" description="Glucose-methanol-choline oxidoreductase N-terminal" evidence="8">
    <location>
        <begin position="304"/>
        <end position="318"/>
    </location>
</feature>
<evidence type="ECO:0000313" key="10">
    <source>
        <dbReference type="Proteomes" id="UP000799118"/>
    </source>
</evidence>
<dbReference type="Gene3D" id="3.30.560.10">
    <property type="entry name" value="Glucose Oxidase, domain 3"/>
    <property type="match status" value="1"/>
</dbReference>